<feature type="compositionally biased region" description="Polar residues" evidence="1">
    <location>
        <begin position="118"/>
        <end position="127"/>
    </location>
</feature>
<evidence type="ECO:0000313" key="3">
    <source>
        <dbReference type="Proteomes" id="UP001465976"/>
    </source>
</evidence>
<gene>
    <name evidence="2" type="ORF">V5O48_002406</name>
</gene>
<evidence type="ECO:0000256" key="1">
    <source>
        <dbReference type="SAM" id="MobiDB-lite"/>
    </source>
</evidence>
<protein>
    <submittedName>
        <fullName evidence="2">Uncharacterized protein</fullName>
    </submittedName>
</protein>
<accession>A0ABR3FVX1</accession>
<feature type="region of interest" description="Disordered" evidence="1">
    <location>
        <begin position="115"/>
        <end position="163"/>
    </location>
</feature>
<reference evidence="2 3" key="1">
    <citation type="submission" date="2024-02" db="EMBL/GenBank/DDBJ databases">
        <title>A draft genome for the cacao thread blight pathogen Marasmius crinis-equi.</title>
        <authorList>
            <person name="Cohen S.P."/>
            <person name="Baruah I.K."/>
            <person name="Amoako-Attah I."/>
            <person name="Bukari Y."/>
            <person name="Meinhardt L.W."/>
            <person name="Bailey B.A."/>
        </authorList>
    </citation>
    <scope>NUCLEOTIDE SEQUENCE [LARGE SCALE GENOMIC DNA]</scope>
    <source>
        <strain evidence="2 3">GH-76</strain>
    </source>
</reference>
<organism evidence="2 3">
    <name type="scientific">Marasmius crinis-equi</name>
    <dbReference type="NCBI Taxonomy" id="585013"/>
    <lineage>
        <taxon>Eukaryota</taxon>
        <taxon>Fungi</taxon>
        <taxon>Dikarya</taxon>
        <taxon>Basidiomycota</taxon>
        <taxon>Agaricomycotina</taxon>
        <taxon>Agaricomycetes</taxon>
        <taxon>Agaricomycetidae</taxon>
        <taxon>Agaricales</taxon>
        <taxon>Marasmiineae</taxon>
        <taxon>Marasmiaceae</taxon>
        <taxon>Marasmius</taxon>
    </lineage>
</organism>
<proteinExistence type="predicted"/>
<name>A0ABR3FVX1_9AGAR</name>
<dbReference type="EMBL" id="JBAHYK010000053">
    <property type="protein sequence ID" value="KAL0579634.1"/>
    <property type="molecule type" value="Genomic_DNA"/>
</dbReference>
<comment type="caution">
    <text evidence="2">The sequence shown here is derived from an EMBL/GenBank/DDBJ whole genome shotgun (WGS) entry which is preliminary data.</text>
</comment>
<sequence>MNGRCLASELSMSKANQAMGAFLTKVKDCEFFWAAALPYWLIRSAEHHPTVRIDQERVPITPESLHICTDDIMSHKRQVIYAGALHDLKKTVAVEKYGIAIVNYSNDPFSLPAVEPSDTASSSSIGPSRTKPKQQRQKPYNSGKSKTKKQAQPQVERDKFVEIRGPYSPEIPEVWVEALGSIDKSRRPTKSQVPNGAASAWSAKQWRILLGTGDEHTAKEGSHMADKRAEIQKLLGRCLEDSGLTYEKKDTYHFTWQDIRRPIGTLSEPRIVQQITWELFELNFRMELHGLNRLFSSSFDPTDPFSPAVQACFGKMKGVGSPAQTDIKDANCGLAAAEPKHRWFYF</sequence>
<dbReference type="Proteomes" id="UP001465976">
    <property type="component" value="Unassembled WGS sequence"/>
</dbReference>
<keyword evidence="3" id="KW-1185">Reference proteome</keyword>
<evidence type="ECO:0000313" key="2">
    <source>
        <dbReference type="EMBL" id="KAL0579634.1"/>
    </source>
</evidence>